<keyword evidence="8" id="KW-0862">Zinc</keyword>
<dbReference type="PANTHER" id="PTHR43668:SF2">
    <property type="entry name" value="ALLANTOINASE"/>
    <property type="match status" value="1"/>
</dbReference>
<evidence type="ECO:0000313" key="10">
    <source>
        <dbReference type="EMBL" id="MDN4462806.1"/>
    </source>
</evidence>
<comment type="similarity">
    <text evidence="3">Belongs to the metallo-dependent hydrolases superfamily. Allantoinase family.</text>
</comment>
<dbReference type="Gene3D" id="3.20.20.140">
    <property type="entry name" value="Metal-dependent hydrolases"/>
    <property type="match status" value="1"/>
</dbReference>
<evidence type="ECO:0000256" key="3">
    <source>
        <dbReference type="ARBA" id="ARBA00010368"/>
    </source>
</evidence>
<accession>A0ABT8FNC3</accession>
<evidence type="ECO:0000256" key="4">
    <source>
        <dbReference type="ARBA" id="ARBA00011881"/>
    </source>
</evidence>
<evidence type="ECO:0000256" key="6">
    <source>
        <dbReference type="ARBA" id="ARBA00022723"/>
    </source>
</evidence>
<dbReference type="InterPro" id="IPR017593">
    <property type="entry name" value="Allantoinase"/>
</dbReference>
<comment type="subunit">
    <text evidence="4">Homotetramer.</text>
</comment>
<sequence length="472" mass="48721">MTQLPAADLTPAPAAGPRSIAARRVFLDGVFVPATVEIAGGVVTGIRPFDADADGVVPEDAVLLPGLVDSHVHLDEPGRTEWEGFLTGTAAAAAGGVTTLFDMPLNSVPVTITVEALADKRDAAQGKLAVDVGYWGGAVPENLGTLVELADAGVVGVKCFLSPSGIDEFGHLDAAQLEAALTELAVFDGLLIVHAEDPAHLHADGPLGPHYADFLASRPPASEEAAITSVIDAARRTGARAHIVHVSDGTALDAVRAAKTEGVRLTVETCPHYLTLRAEDVPDGAGAFKCCPPIRDAANQDLLWAGLLDGTIDAVVSDHSPSTRALKEQGGGDFGLAWGGIAGLQTGLSAVWTAARARGIRLEDLLPLMTTGPARIAGVDGLGVIRPGAPAHLVVFRPDAGWTVDAERLEYRNKLSPWHGQRLSGVVAETLVHGVPVWRVDEGVLARAGREILAEPTAAVAPTALTGGGGDR</sequence>
<dbReference type="EMBL" id="JAHWXI010000001">
    <property type="protein sequence ID" value="MDN4462806.1"/>
    <property type="molecule type" value="Genomic_DNA"/>
</dbReference>
<evidence type="ECO:0000256" key="1">
    <source>
        <dbReference type="ARBA" id="ARBA00001947"/>
    </source>
</evidence>
<comment type="cofactor">
    <cofactor evidence="1">
        <name>Zn(2+)</name>
        <dbReference type="ChEBI" id="CHEBI:29105"/>
    </cofactor>
</comment>
<dbReference type="Proteomes" id="UP001172731">
    <property type="component" value="Unassembled WGS sequence"/>
</dbReference>
<protein>
    <recommendedName>
        <fullName evidence="5">allantoinase</fullName>
        <ecNumber evidence="5">3.5.2.5</ecNumber>
    </recommendedName>
</protein>
<feature type="domain" description="Amidohydrolase-related" evidence="9">
    <location>
        <begin position="62"/>
        <end position="436"/>
    </location>
</feature>
<evidence type="ECO:0000256" key="5">
    <source>
        <dbReference type="ARBA" id="ARBA00012863"/>
    </source>
</evidence>
<evidence type="ECO:0000313" key="11">
    <source>
        <dbReference type="Proteomes" id="UP001172731"/>
    </source>
</evidence>
<keyword evidence="11" id="KW-1185">Reference proteome</keyword>
<evidence type="ECO:0000256" key="8">
    <source>
        <dbReference type="ARBA" id="ARBA00022833"/>
    </source>
</evidence>
<evidence type="ECO:0000256" key="2">
    <source>
        <dbReference type="ARBA" id="ARBA00004968"/>
    </source>
</evidence>
<dbReference type="InterPro" id="IPR011059">
    <property type="entry name" value="Metal-dep_hydrolase_composite"/>
</dbReference>
<keyword evidence="7 10" id="KW-0378">Hydrolase</keyword>
<evidence type="ECO:0000256" key="7">
    <source>
        <dbReference type="ARBA" id="ARBA00022801"/>
    </source>
</evidence>
<dbReference type="RefSeq" id="WP_301131855.1">
    <property type="nucleotide sequence ID" value="NZ_BAAAUQ010000002.1"/>
</dbReference>
<dbReference type="InterPro" id="IPR050138">
    <property type="entry name" value="DHOase/Allantoinase_Hydrolase"/>
</dbReference>
<evidence type="ECO:0000259" key="9">
    <source>
        <dbReference type="Pfam" id="PF01979"/>
    </source>
</evidence>
<dbReference type="GO" id="GO:0004038">
    <property type="term" value="F:allantoinase activity"/>
    <property type="evidence" value="ECO:0007669"/>
    <property type="project" value="UniProtKB-EC"/>
</dbReference>
<comment type="caution">
    <text evidence="10">The sequence shown here is derived from an EMBL/GenBank/DDBJ whole genome shotgun (WGS) entry which is preliminary data.</text>
</comment>
<gene>
    <name evidence="10" type="primary">allB</name>
    <name evidence="10" type="ORF">KZC48_00105</name>
</gene>
<organism evidence="10 11">
    <name type="scientific">Microbacterium aurantiacum</name>
    <dbReference type="NCBI Taxonomy" id="162393"/>
    <lineage>
        <taxon>Bacteria</taxon>
        <taxon>Bacillati</taxon>
        <taxon>Actinomycetota</taxon>
        <taxon>Actinomycetes</taxon>
        <taxon>Micrococcales</taxon>
        <taxon>Microbacteriaceae</taxon>
        <taxon>Microbacterium</taxon>
    </lineage>
</organism>
<dbReference type="InterPro" id="IPR006680">
    <property type="entry name" value="Amidohydro-rel"/>
</dbReference>
<dbReference type="InterPro" id="IPR032466">
    <property type="entry name" value="Metal_Hydrolase"/>
</dbReference>
<proteinExistence type="inferred from homology"/>
<name>A0ABT8FNC3_9MICO</name>
<comment type="pathway">
    <text evidence="2">Nitrogen metabolism; (S)-allantoin degradation; allantoate from (S)-allantoin: step 1/1.</text>
</comment>
<reference evidence="10" key="1">
    <citation type="submission" date="2021-06" db="EMBL/GenBank/DDBJ databases">
        <title>Genome-based taxonomic framework of Microbacterium strains isolated from marine environment, the description of four new species and reclassification of four preexisting species.</title>
        <authorList>
            <person name="Lee S.D."/>
            <person name="Kim S.-M."/>
            <person name="Byeon Y.-S."/>
            <person name="Yang H.L."/>
            <person name="Kim I.S."/>
        </authorList>
    </citation>
    <scope>NUCLEOTIDE SEQUENCE</scope>
    <source>
        <strain evidence="10">KACC 20510</strain>
    </source>
</reference>
<dbReference type="SUPFAM" id="SSF51338">
    <property type="entry name" value="Composite domain of metallo-dependent hydrolases"/>
    <property type="match status" value="1"/>
</dbReference>
<dbReference type="PANTHER" id="PTHR43668">
    <property type="entry name" value="ALLANTOINASE"/>
    <property type="match status" value="1"/>
</dbReference>
<dbReference type="EC" id="3.5.2.5" evidence="5"/>
<dbReference type="SUPFAM" id="SSF51556">
    <property type="entry name" value="Metallo-dependent hydrolases"/>
    <property type="match status" value="1"/>
</dbReference>
<dbReference type="Pfam" id="PF01979">
    <property type="entry name" value="Amidohydro_1"/>
    <property type="match status" value="1"/>
</dbReference>
<keyword evidence="6" id="KW-0479">Metal-binding</keyword>
<dbReference type="NCBIfam" id="TIGR03178">
    <property type="entry name" value="allantoinase"/>
    <property type="match status" value="1"/>
</dbReference>